<dbReference type="SUPFAM" id="SSF47353">
    <property type="entry name" value="Retrovirus capsid dimerization domain-like"/>
    <property type="match status" value="1"/>
</dbReference>
<evidence type="ECO:0000256" key="2">
    <source>
        <dbReference type="PROSITE-ProRule" id="PRU00187"/>
    </source>
</evidence>
<dbReference type="InterPro" id="IPR050916">
    <property type="entry name" value="SCAN-C2H2_zinc_finger"/>
</dbReference>
<evidence type="ECO:0000256" key="3">
    <source>
        <dbReference type="SAM" id="MobiDB-lite"/>
    </source>
</evidence>
<dbReference type="PROSITE" id="PS50804">
    <property type="entry name" value="SCAN_BOX"/>
    <property type="match status" value="1"/>
</dbReference>
<sequence length="159" mass="17694">LEAPAPRTQEQGAAEGLTADSPWHRFRHFHLGDAPGPREALGLLRALCRAWLRPEVRTKEQMLELLVLEQFLSALPTEVQAWVCSRRPQSGEEASSDSDSTRRPRRPFQEKRLHADSSRSRDQSVKEPEVVGLRLPLNHGPLAVPHCSEPSTGQLGKAA</sequence>
<dbReference type="PANTHER" id="PTHR45935">
    <property type="entry name" value="PROTEIN ZBED8-RELATED"/>
    <property type="match status" value="1"/>
</dbReference>
<feature type="compositionally biased region" description="Basic and acidic residues" evidence="3">
    <location>
        <begin position="99"/>
        <end position="129"/>
    </location>
</feature>
<reference evidence="5" key="1">
    <citation type="submission" date="2019-03" db="EMBL/GenBank/DDBJ databases">
        <title>Genome sequencing and reference-guided assembly of Black Bengal Goat (Capra hircus).</title>
        <authorList>
            <person name="Siddiki A.Z."/>
            <person name="Baten A."/>
            <person name="Billah M."/>
            <person name="Alam M.A.U."/>
            <person name="Shawrob K.S.M."/>
            <person name="Saha S."/>
            <person name="Chowdhury M."/>
            <person name="Rahman A.H."/>
            <person name="Stear M."/>
            <person name="Miah G."/>
            <person name="Das G.B."/>
            <person name="Hossain M.M."/>
            <person name="Kumkum M."/>
            <person name="Islam M.S."/>
            <person name="Mollah A.M."/>
            <person name="Ahsan A."/>
            <person name="Tusar F."/>
            <person name="Khan M.K.I."/>
        </authorList>
    </citation>
    <scope>NUCLEOTIDE SEQUENCE [LARGE SCALE GENOMIC DNA]</scope>
</reference>
<dbReference type="SMART" id="SM00431">
    <property type="entry name" value="SCAN"/>
    <property type="match status" value="1"/>
</dbReference>
<dbReference type="CDD" id="cd07936">
    <property type="entry name" value="SCAN"/>
    <property type="match status" value="1"/>
</dbReference>
<accession>A0A8C2P3C8</accession>
<feature type="region of interest" description="Disordered" evidence="3">
    <location>
        <begin position="85"/>
        <end position="159"/>
    </location>
</feature>
<keyword evidence="1 2" id="KW-0539">Nucleus</keyword>
<dbReference type="Ensembl" id="ENSCHIT00010019306.1">
    <property type="protein sequence ID" value="ENSCHIP00010013690.1"/>
    <property type="gene ID" value="ENSCHIG00010010076.1"/>
</dbReference>
<dbReference type="AlphaFoldDB" id="A0A8C2P3C8"/>
<evidence type="ECO:0000256" key="1">
    <source>
        <dbReference type="ARBA" id="ARBA00023242"/>
    </source>
</evidence>
<comment type="subcellular location">
    <subcellularLocation>
        <location evidence="2">Nucleus</location>
    </subcellularLocation>
</comment>
<evidence type="ECO:0000313" key="5">
    <source>
        <dbReference type="Ensembl" id="ENSCHIP00010013690.1"/>
    </source>
</evidence>
<reference evidence="5" key="2">
    <citation type="submission" date="2025-08" db="UniProtKB">
        <authorList>
            <consortium name="Ensembl"/>
        </authorList>
    </citation>
    <scope>IDENTIFICATION</scope>
</reference>
<dbReference type="Pfam" id="PF02023">
    <property type="entry name" value="SCAN"/>
    <property type="match status" value="1"/>
</dbReference>
<name>A0A8C2P3C8_CAPHI</name>
<organism evidence="5">
    <name type="scientific">Capra hircus</name>
    <name type="common">Goat</name>
    <dbReference type="NCBI Taxonomy" id="9925"/>
    <lineage>
        <taxon>Eukaryota</taxon>
        <taxon>Metazoa</taxon>
        <taxon>Chordata</taxon>
        <taxon>Craniata</taxon>
        <taxon>Vertebrata</taxon>
        <taxon>Euteleostomi</taxon>
        <taxon>Mammalia</taxon>
        <taxon>Eutheria</taxon>
        <taxon>Laurasiatheria</taxon>
        <taxon>Artiodactyla</taxon>
        <taxon>Ruminantia</taxon>
        <taxon>Pecora</taxon>
        <taxon>Bovidae</taxon>
        <taxon>Caprinae</taxon>
        <taxon>Capra</taxon>
    </lineage>
</organism>
<dbReference type="Gene3D" id="1.10.4020.10">
    <property type="entry name" value="DNA breaking-rejoining enzymes"/>
    <property type="match status" value="1"/>
</dbReference>
<protein>
    <recommendedName>
        <fullName evidence="4">SCAN box domain-containing protein</fullName>
    </recommendedName>
</protein>
<dbReference type="FunFam" id="1.10.4020.10:FF:000001">
    <property type="entry name" value="zinc finger protein 263 isoform X1"/>
    <property type="match status" value="1"/>
</dbReference>
<feature type="compositionally biased region" description="Polar residues" evidence="3">
    <location>
        <begin position="149"/>
        <end position="159"/>
    </location>
</feature>
<dbReference type="InterPro" id="IPR038269">
    <property type="entry name" value="SCAN_sf"/>
</dbReference>
<dbReference type="PANTHER" id="PTHR45935:SF2">
    <property type="entry name" value="KRAB-A DOMAIN-CONTAINING PROTEIN 2"/>
    <property type="match status" value="1"/>
</dbReference>
<evidence type="ECO:0000259" key="4">
    <source>
        <dbReference type="PROSITE" id="PS50804"/>
    </source>
</evidence>
<proteinExistence type="predicted"/>
<dbReference type="GO" id="GO:0005634">
    <property type="term" value="C:nucleus"/>
    <property type="evidence" value="ECO:0007669"/>
    <property type="project" value="UniProtKB-SubCell"/>
</dbReference>
<dbReference type="InterPro" id="IPR003309">
    <property type="entry name" value="SCAN_dom"/>
</dbReference>
<feature type="domain" description="SCAN box" evidence="4">
    <location>
        <begin position="25"/>
        <end position="103"/>
    </location>
</feature>